<dbReference type="PANTHER" id="PTHR47634:SF9">
    <property type="entry name" value="PROTEIN KINASE DOMAIN-CONTAINING PROTEIN-RELATED"/>
    <property type="match status" value="1"/>
</dbReference>
<protein>
    <recommendedName>
        <fullName evidence="1">non-specific serine/threonine protein kinase</fullName>
        <ecNumber evidence="1">2.7.11.1</ecNumber>
    </recommendedName>
</protein>
<evidence type="ECO:0000256" key="2">
    <source>
        <dbReference type="ARBA" id="ARBA00022527"/>
    </source>
</evidence>
<evidence type="ECO:0000256" key="5">
    <source>
        <dbReference type="ARBA" id="ARBA00022777"/>
    </source>
</evidence>
<evidence type="ECO:0000256" key="7">
    <source>
        <dbReference type="ARBA" id="ARBA00047899"/>
    </source>
</evidence>
<dbReference type="PANTHER" id="PTHR47634">
    <property type="entry name" value="PROTEIN KINASE DOMAIN-CONTAINING PROTEIN-RELATED"/>
    <property type="match status" value="1"/>
</dbReference>
<gene>
    <name evidence="11" type="ORF">FAGAP_7513</name>
</gene>
<organism evidence="11 12">
    <name type="scientific">Fusarium agapanthi</name>
    <dbReference type="NCBI Taxonomy" id="1803897"/>
    <lineage>
        <taxon>Eukaryota</taxon>
        <taxon>Fungi</taxon>
        <taxon>Dikarya</taxon>
        <taxon>Ascomycota</taxon>
        <taxon>Pezizomycotina</taxon>
        <taxon>Sordariomycetes</taxon>
        <taxon>Hypocreomycetidae</taxon>
        <taxon>Hypocreales</taxon>
        <taxon>Nectriaceae</taxon>
        <taxon>Fusarium</taxon>
        <taxon>Fusarium fujikuroi species complex</taxon>
    </lineage>
</organism>
<keyword evidence="12" id="KW-1185">Reference proteome</keyword>
<dbReference type="SMART" id="SM00220">
    <property type="entry name" value="S_TKc"/>
    <property type="match status" value="1"/>
</dbReference>
<dbReference type="InterPro" id="IPR011009">
    <property type="entry name" value="Kinase-like_dom_sf"/>
</dbReference>
<comment type="caution">
    <text evidence="11">The sequence shown here is derived from an EMBL/GenBank/DDBJ whole genome shotgun (WGS) entry which is preliminary data.</text>
</comment>
<dbReference type="OrthoDB" id="5979581at2759"/>
<feature type="compositionally biased region" description="Acidic residues" evidence="9">
    <location>
        <begin position="7"/>
        <end position="22"/>
    </location>
</feature>
<evidence type="ECO:0000256" key="3">
    <source>
        <dbReference type="ARBA" id="ARBA00022679"/>
    </source>
</evidence>
<feature type="region of interest" description="Disordered" evidence="9">
    <location>
        <begin position="1"/>
        <end position="23"/>
    </location>
</feature>
<dbReference type="Gene3D" id="1.10.510.10">
    <property type="entry name" value="Transferase(Phosphotransferase) domain 1"/>
    <property type="match status" value="1"/>
</dbReference>
<dbReference type="Proteomes" id="UP000737391">
    <property type="component" value="Unassembled WGS sequence"/>
</dbReference>
<sequence length="680" mass="76264">MSFLSDTDLDLETDPDFPDDFESPQIDSEYPMYGMGGYHPVHLGDLYDDGRYRIVHKIGAGDTSMIWLARGSSTWSWVALRIMMDDEPPSVEENIVECHNILSHHDQDGGDPRFITYTQYFHIDGPNGRHLCLVLPLCGPNLHSLSNYMNSRMKPPFVQAIAYQPTEIARDLHTGGIWHRNIRPGNLLLRIRNLDHLDDKGIYHLFGQPKIDELKTESGRIPGPEAPRYIVGFLDFISSGEDILLNDLFLIGYDHAFQTSSPKTIEALPEFLAPEVAIGKPASPASDVWALGVTILNMRSGISLFPYHVDCPAHLVTECVKYFGELPTSWGEPFYDGAGRPTSDKTTGRARELSDENHSLKQWIRDIWDEPIQVNENESAPATPFSVRDEDRPHHRSCDWLSDEISSIINYDPRDIDQLGAVHENIQRPYPKHYANRVWKPSAIKINGNYLSEGGGVGWFAYLPGNSDVEDNLGSLPRISTREADMLCDLWRKIFVASKFILDLPKSLRRLGWTPYLPESEDCLDYTELRKGQLQDGTLDATSSSDHFGPTFSLSSTGTTHPTSNHTIYPKHAVIPPVLTPNAFKRQDAPATAITPIPEVKQAEDISQPTAIVPFDAPFPAEDTNDWRSMNCEADGVKDHTLYGPDGWQNVDAGDAWSAVIEGWKMNITGGREQKPFSNN</sequence>
<proteinExistence type="predicted"/>
<evidence type="ECO:0000259" key="10">
    <source>
        <dbReference type="PROSITE" id="PS50011"/>
    </source>
</evidence>
<dbReference type="InterPro" id="IPR051334">
    <property type="entry name" value="SRPK"/>
</dbReference>
<evidence type="ECO:0000313" key="12">
    <source>
        <dbReference type="Proteomes" id="UP000737391"/>
    </source>
</evidence>
<dbReference type="PROSITE" id="PS50011">
    <property type="entry name" value="PROTEIN_KINASE_DOM"/>
    <property type="match status" value="1"/>
</dbReference>
<keyword evidence="5 11" id="KW-0418">Kinase</keyword>
<dbReference type="EC" id="2.7.11.1" evidence="1"/>
<evidence type="ECO:0000256" key="4">
    <source>
        <dbReference type="ARBA" id="ARBA00022741"/>
    </source>
</evidence>
<dbReference type="InterPro" id="IPR000719">
    <property type="entry name" value="Prot_kinase_dom"/>
</dbReference>
<evidence type="ECO:0000256" key="1">
    <source>
        <dbReference type="ARBA" id="ARBA00012513"/>
    </source>
</evidence>
<keyword evidence="3" id="KW-0808">Transferase</keyword>
<feature type="domain" description="Protein kinase" evidence="10">
    <location>
        <begin position="52"/>
        <end position="426"/>
    </location>
</feature>
<dbReference type="AlphaFoldDB" id="A0A9P5B7F5"/>
<accession>A0A9P5B7F5</accession>
<dbReference type="SUPFAM" id="SSF56112">
    <property type="entry name" value="Protein kinase-like (PK-like)"/>
    <property type="match status" value="1"/>
</dbReference>
<evidence type="ECO:0000256" key="8">
    <source>
        <dbReference type="ARBA" id="ARBA00048679"/>
    </source>
</evidence>
<dbReference type="EMBL" id="LUFC02000550">
    <property type="protein sequence ID" value="KAF4496331.1"/>
    <property type="molecule type" value="Genomic_DNA"/>
</dbReference>
<dbReference type="GO" id="GO:0004674">
    <property type="term" value="F:protein serine/threonine kinase activity"/>
    <property type="evidence" value="ECO:0007669"/>
    <property type="project" value="UniProtKB-KW"/>
</dbReference>
<evidence type="ECO:0000256" key="6">
    <source>
        <dbReference type="ARBA" id="ARBA00022840"/>
    </source>
</evidence>
<evidence type="ECO:0000313" key="11">
    <source>
        <dbReference type="EMBL" id="KAF4496331.1"/>
    </source>
</evidence>
<keyword evidence="2" id="KW-0723">Serine/threonine-protein kinase</keyword>
<keyword evidence="6" id="KW-0067">ATP-binding</keyword>
<name>A0A9P5B7F5_9HYPO</name>
<keyword evidence="4" id="KW-0547">Nucleotide-binding</keyword>
<dbReference type="GO" id="GO:0005634">
    <property type="term" value="C:nucleus"/>
    <property type="evidence" value="ECO:0007669"/>
    <property type="project" value="TreeGrafter"/>
</dbReference>
<dbReference type="GO" id="GO:0005737">
    <property type="term" value="C:cytoplasm"/>
    <property type="evidence" value="ECO:0007669"/>
    <property type="project" value="TreeGrafter"/>
</dbReference>
<dbReference type="Gene3D" id="3.30.200.20">
    <property type="entry name" value="Phosphorylase Kinase, domain 1"/>
    <property type="match status" value="1"/>
</dbReference>
<dbReference type="GO" id="GO:0005524">
    <property type="term" value="F:ATP binding"/>
    <property type="evidence" value="ECO:0007669"/>
    <property type="project" value="UniProtKB-KW"/>
</dbReference>
<dbReference type="GO" id="GO:0050684">
    <property type="term" value="P:regulation of mRNA processing"/>
    <property type="evidence" value="ECO:0007669"/>
    <property type="project" value="TreeGrafter"/>
</dbReference>
<dbReference type="GO" id="GO:0000245">
    <property type="term" value="P:spliceosomal complex assembly"/>
    <property type="evidence" value="ECO:0007669"/>
    <property type="project" value="TreeGrafter"/>
</dbReference>
<comment type="catalytic activity">
    <reaction evidence="8">
        <text>L-seryl-[protein] + ATP = O-phospho-L-seryl-[protein] + ADP + H(+)</text>
        <dbReference type="Rhea" id="RHEA:17989"/>
        <dbReference type="Rhea" id="RHEA-COMP:9863"/>
        <dbReference type="Rhea" id="RHEA-COMP:11604"/>
        <dbReference type="ChEBI" id="CHEBI:15378"/>
        <dbReference type="ChEBI" id="CHEBI:29999"/>
        <dbReference type="ChEBI" id="CHEBI:30616"/>
        <dbReference type="ChEBI" id="CHEBI:83421"/>
        <dbReference type="ChEBI" id="CHEBI:456216"/>
        <dbReference type="EC" id="2.7.11.1"/>
    </reaction>
</comment>
<reference evidence="11" key="1">
    <citation type="submission" date="2020-01" db="EMBL/GenBank/DDBJ databases">
        <title>Identification and distribution of gene clusters putatively required for synthesis of sphingolipid metabolism inhibitors in phylogenetically diverse species of the filamentous fungus Fusarium.</title>
        <authorList>
            <person name="Kim H.-S."/>
            <person name="Busman M."/>
            <person name="Brown D.W."/>
            <person name="Divon H."/>
            <person name="Uhlig S."/>
            <person name="Proctor R.H."/>
        </authorList>
    </citation>
    <scope>NUCLEOTIDE SEQUENCE</scope>
    <source>
        <strain evidence="11">NRRL 31653</strain>
    </source>
</reference>
<feature type="non-terminal residue" evidence="11">
    <location>
        <position position="1"/>
    </location>
</feature>
<comment type="catalytic activity">
    <reaction evidence="7">
        <text>L-threonyl-[protein] + ATP = O-phospho-L-threonyl-[protein] + ADP + H(+)</text>
        <dbReference type="Rhea" id="RHEA:46608"/>
        <dbReference type="Rhea" id="RHEA-COMP:11060"/>
        <dbReference type="Rhea" id="RHEA-COMP:11605"/>
        <dbReference type="ChEBI" id="CHEBI:15378"/>
        <dbReference type="ChEBI" id="CHEBI:30013"/>
        <dbReference type="ChEBI" id="CHEBI:30616"/>
        <dbReference type="ChEBI" id="CHEBI:61977"/>
        <dbReference type="ChEBI" id="CHEBI:456216"/>
        <dbReference type="EC" id="2.7.11.1"/>
    </reaction>
</comment>
<evidence type="ECO:0000256" key="9">
    <source>
        <dbReference type="SAM" id="MobiDB-lite"/>
    </source>
</evidence>